<dbReference type="PANTHER" id="PTHR40077">
    <property type="entry name" value="MEMBRANE PROTEIN-RELATED"/>
    <property type="match status" value="1"/>
</dbReference>
<reference evidence="9" key="1">
    <citation type="journal article" date="2019" name="Int. J. Syst. Evol. Microbiol.">
        <title>The Global Catalogue of Microorganisms (GCM) 10K type strain sequencing project: providing services to taxonomists for standard genome sequencing and annotation.</title>
        <authorList>
            <consortium name="The Broad Institute Genomics Platform"/>
            <consortium name="The Broad Institute Genome Sequencing Center for Infectious Disease"/>
            <person name="Wu L."/>
            <person name="Ma J."/>
        </authorList>
    </citation>
    <scope>NUCLEOTIDE SEQUENCE [LARGE SCALE GENOMIC DNA]</scope>
    <source>
        <strain evidence="9">JCM 16949</strain>
    </source>
</reference>
<dbReference type="Proteomes" id="UP001501004">
    <property type="component" value="Unassembled WGS sequence"/>
</dbReference>
<keyword evidence="9" id="KW-1185">Reference proteome</keyword>
<keyword evidence="3 6" id="KW-0812">Transmembrane</keyword>
<comment type="caution">
    <text evidence="8">The sequence shown here is derived from an EMBL/GenBank/DDBJ whole genome shotgun (WGS) entry which is preliminary data.</text>
</comment>
<evidence type="ECO:0000256" key="3">
    <source>
        <dbReference type="ARBA" id="ARBA00022692"/>
    </source>
</evidence>
<gene>
    <name evidence="8" type="ORF">GCM10022239_06560</name>
</gene>
<evidence type="ECO:0000256" key="5">
    <source>
        <dbReference type="ARBA" id="ARBA00023136"/>
    </source>
</evidence>
<dbReference type="InterPro" id="IPR023845">
    <property type="entry name" value="DUF3817_TM"/>
</dbReference>
<feature type="transmembrane region" description="Helical" evidence="6">
    <location>
        <begin position="64"/>
        <end position="88"/>
    </location>
</feature>
<evidence type="ECO:0000256" key="2">
    <source>
        <dbReference type="ARBA" id="ARBA00022475"/>
    </source>
</evidence>
<comment type="subcellular location">
    <subcellularLocation>
        <location evidence="1">Cell membrane</location>
        <topology evidence="1">Multi-pass membrane protein</topology>
    </subcellularLocation>
</comment>
<evidence type="ECO:0000313" key="8">
    <source>
        <dbReference type="EMBL" id="GAA3732907.1"/>
    </source>
</evidence>
<dbReference type="NCBIfam" id="TIGR03954">
    <property type="entry name" value="integ_memb_HG"/>
    <property type="match status" value="1"/>
</dbReference>
<feature type="transmembrane region" description="Helical" evidence="6">
    <location>
        <begin position="100"/>
        <end position="119"/>
    </location>
</feature>
<feature type="transmembrane region" description="Helical" evidence="6">
    <location>
        <begin position="20"/>
        <end position="44"/>
    </location>
</feature>
<evidence type="ECO:0000256" key="4">
    <source>
        <dbReference type="ARBA" id="ARBA00022989"/>
    </source>
</evidence>
<dbReference type="RefSeq" id="WP_344753679.1">
    <property type="nucleotide sequence ID" value="NZ_BAABAE010000002.1"/>
</dbReference>
<dbReference type="Pfam" id="PF12823">
    <property type="entry name" value="DUF3817"/>
    <property type="match status" value="1"/>
</dbReference>
<dbReference type="EMBL" id="BAABAE010000002">
    <property type="protein sequence ID" value="GAA3732907.1"/>
    <property type="molecule type" value="Genomic_DNA"/>
</dbReference>
<evidence type="ECO:0000256" key="6">
    <source>
        <dbReference type="SAM" id="Phobius"/>
    </source>
</evidence>
<evidence type="ECO:0000313" key="9">
    <source>
        <dbReference type="Proteomes" id="UP001501004"/>
    </source>
</evidence>
<evidence type="ECO:0000259" key="7">
    <source>
        <dbReference type="Pfam" id="PF12823"/>
    </source>
</evidence>
<sequence length="147" mass="16161">MPQLPRVTDIPRIRKTVAVYKVSAIVTGTFLLLLCLMMVFRYVMNVDIELGGPDGFLALTPKEAIVGIDLSTIILIVHGWLYVLYLACDFLLWRFMGWTFGRFLLIALGGIVPLLSFFFERSVPKRVAAEVAAVESGAAVAGTEVPA</sequence>
<accession>A0ABP7F7D5</accession>
<keyword evidence="4 6" id="KW-1133">Transmembrane helix</keyword>
<keyword evidence="5 6" id="KW-0472">Membrane</keyword>
<name>A0ABP7F7D5_9MICO</name>
<organism evidence="8 9">
    <name type="scientific">Leifsonella bigeumensis</name>
    <dbReference type="NCBI Taxonomy" id="433643"/>
    <lineage>
        <taxon>Bacteria</taxon>
        <taxon>Bacillati</taxon>
        <taxon>Actinomycetota</taxon>
        <taxon>Actinomycetes</taxon>
        <taxon>Micrococcales</taxon>
        <taxon>Microbacteriaceae</taxon>
        <taxon>Leifsonella</taxon>
    </lineage>
</organism>
<evidence type="ECO:0000256" key="1">
    <source>
        <dbReference type="ARBA" id="ARBA00004651"/>
    </source>
</evidence>
<proteinExistence type="predicted"/>
<dbReference type="PANTHER" id="PTHR40077:SF2">
    <property type="entry name" value="MEMBRANE PROTEIN"/>
    <property type="match status" value="1"/>
</dbReference>
<feature type="domain" description="DUF3817" evidence="7">
    <location>
        <begin position="18"/>
        <end position="123"/>
    </location>
</feature>
<keyword evidence="2" id="KW-1003">Cell membrane</keyword>
<protein>
    <submittedName>
        <fullName evidence="8">DUF3817 domain-containing protein</fullName>
    </submittedName>
</protein>